<feature type="domain" description="Reverse transcriptase zinc-binding" evidence="1">
    <location>
        <begin position="56"/>
        <end position="116"/>
    </location>
</feature>
<dbReference type="AlphaFoldDB" id="A0A3M7PE61"/>
<evidence type="ECO:0000259" key="1">
    <source>
        <dbReference type="Pfam" id="PF13966"/>
    </source>
</evidence>
<protein>
    <recommendedName>
        <fullName evidence="1">Reverse transcriptase zinc-binding domain-containing protein</fullName>
    </recommendedName>
</protein>
<evidence type="ECO:0000313" key="3">
    <source>
        <dbReference type="Proteomes" id="UP000276133"/>
    </source>
</evidence>
<gene>
    <name evidence="2" type="ORF">BpHYR1_018100</name>
</gene>
<dbReference type="InterPro" id="IPR026960">
    <property type="entry name" value="RVT-Znf"/>
</dbReference>
<keyword evidence="3" id="KW-1185">Reference proteome</keyword>
<dbReference type="Proteomes" id="UP000276133">
    <property type="component" value="Unassembled WGS sequence"/>
</dbReference>
<proteinExistence type="predicted"/>
<sequence>MNMVNLHARFRTIALQQLIYLRLDKNFNLKTSKYSNYEKRSRIESEYRGIDWTSVYNKLNNKSLNSNIRVLNYKILNDALNLNSKYHNRLGEKCVLCNKSTETRNHLFVECSETRKFYELIKPRLNKKLCCNIFDVVFNLNFDEDDIKIISKNNFEIVK</sequence>
<dbReference type="Pfam" id="PF13966">
    <property type="entry name" value="zf-RVT"/>
    <property type="match status" value="1"/>
</dbReference>
<dbReference type="OrthoDB" id="1022850at2759"/>
<reference evidence="2 3" key="1">
    <citation type="journal article" date="2018" name="Sci. Rep.">
        <title>Genomic signatures of local adaptation to the degree of environmental predictability in rotifers.</title>
        <authorList>
            <person name="Franch-Gras L."/>
            <person name="Hahn C."/>
            <person name="Garcia-Roger E.M."/>
            <person name="Carmona M.J."/>
            <person name="Serra M."/>
            <person name="Gomez A."/>
        </authorList>
    </citation>
    <scope>NUCLEOTIDE SEQUENCE [LARGE SCALE GENOMIC DNA]</scope>
    <source>
        <strain evidence="2">HYR1</strain>
    </source>
</reference>
<evidence type="ECO:0000313" key="2">
    <source>
        <dbReference type="EMBL" id="RMZ97279.1"/>
    </source>
</evidence>
<name>A0A3M7PE61_BRAPC</name>
<dbReference type="EMBL" id="REGN01011519">
    <property type="protein sequence ID" value="RMZ97279.1"/>
    <property type="molecule type" value="Genomic_DNA"/>
</dbReference>
<organism evidence="2 3">
    <name type="scientific">Brachionus plicatilis</name>
    <name type="common">Marine rotifer</name>
    <name type="synonym">Brachionus muelleri</name>
    <dbReference type="NCBI Taxonomy" id="10195"/>
    <lineage>
        <taxon>Eukaryota</taxon>
        <taxon>Metazoa</taxon>
        <taxon>Spiralia</taxon>
        <taxon>Gnathifera</taxon>
        <taxon>Rotifera</taxon>
        <taxon>Eurotatoria</taxon>
        <taxon>Monogononta</taxon>
        <taxon>Pseudotrocha</taxon>
        <taxon>Ploima</taxon>
        <taxon>Brachionidae</taxon>
        <taxon>Brachionus</taxon>
    </lineage>
</organism>
<accession>A0A3M7PE61</accession>
<comment type="caution">
    <text evidence="2">The sequence shown here is derived from an EMBL/GenBank/DDBJ whole genome shotgun (WGS) entry which is preliminary data.</text>
</comment>